<comment type="caution">
    <text evidence="1">The sequence shown here is derived from an EMBL/GenBank/DDBJ whole genome shotgun (WGS) entry which is preliminary data.</text>
</comment>
<protein>
    <recommendedName>
        <fullName evidence="3">DUF3630 domain-containing protein</fullName>
    </recommendedName>
</protein>
<evidence type="ECO:0000313" key="1">
    <source>
        <dbReference type="EMBL" id="GAA0823773.1"/>
    </source>
</evidence>
<name>A0ABN1LBS4_9GAMM</name>
<organism evidence="1 2">
    <name type="scientific">Colwellia asteriadis</name>
    <dbReference type="NCBI Taxonomy" id="517723"/>
    <lineage>
        <taxon>Bacteria</taxon>
        <taxon>Pseudomonadati</taxon>
        <taxon>Pseudomonadota</taxon>
        <taxon>Gammaproteobacteria</taxon>
        <taxon>Alteromonadales</taxon>
        <taxon>Colwelliaceae</taxon>
        <taxon>Colwellia</taxon>
    </lineage>
</organism>
<reference evidence="1 2" key="1">
    <citation type="journal article" date="2019" name="Int. J. Syst. Evol. Microbiol.">
        <title>The Global Catalogue of Microorganisms (GCM) 10K type strain sequencing project: providing services to taxonomists for standard genome sequencing and annotation.</title>
        <authorList>
            <consortium name="The Broad Institute Genomics Platform"/>
            <consortium name="The Broad Institute Genome Sequencing Center for Infectious Disease"/>
            <person name="Wu L."/>
            <person name="Ma J."/>
        </authorList>
    </citation>
    <scope>NUCLEOTIDE SEQUENCE [LARGE SCALE GENOMIC DNA]</scope>
    <source>
        <strain evidence="1 2">JCM 15608</strain>
    </source>
</reference>
<accession>A0ABN1LBS4</accession>
<proteinExistence type="predicted"/>
<dbReference type="RefSeq" id="WP_343819003.1">
    <property type="nucleotide sequence ID" value="NZ_BAAAFA010000015.1"/>
</dbReference>
<sequence>MSKNNPFIITKAELFDNQLLFSYQKQWFQEDIETLSTDVFSKLAEFTIIEKIQGADRENIRFSWEKRHFILNFDCYSQSCWIEGEDQQSTELIPDLVKSFELVD</sequence>
<dbReference type="InterPro" id="IPR022080">
    <property type="entry name" value="DUF3630"/>
</dbReference>
<dbReference type="Proteomes" id="UP001500021">
    <property type="component" value="Unassembled WGS sequence"/>
</dbReference>
<evidence type="ECO:0008006" key="3">
    <source>
        <dbReference type="Google" id="ProtNLM"/>
    </source>
</evidence>
<dbReference type="Pfam" id="PF12305">
    <property type="entry name" value="DUF3630"/>
    <property type="match status" value="1"/>
</dbReference>
<gene>
    <name evidence="1" type="ORF">GCM10009111_33920</name>
</gene>
<dbReference type="EMBL" id="BAAAFA010000015">
    <property type="protein sequence ID" value="GAA0823773.1"/>
    <property type="molecule type" value="Genomic_DNA"/>
</dbReference>
<evidence type="ECO:0000313" key="2">
    <source>
        <dbReference type="Proteomes" id="UP001500021"/>
    </source>
</evidence>
<keyword evidence="2" id="KW-1185">Reference proteome</keyword>